<evidence type="ECO:0000313" key="3">
    <source>
        <dbReference type="EMBL" id="KAF2739211.1"/>
    </source>
</evidence>
<keyword evidence="4" id="KW-1185">Reference proteome</keyword>
<evidence type="ECO:0000256" key="1">
    <source>
        <dbReference type="SAM" id="MobiDB-lite"/>
    </source>
</evidence>
<feature type="domain" description="DUF7896" evidence="2">
    <location>
        <begin position="435"/>
        <end position="513"/>
    </location>
</feature>
<dbReference type="PANTHER" id="PTHR42031:SF1">
    <property type="entry name" value="KEY LIME PATHOGENICITY PROTEIN"/>
    <property type="match status" value="1"/>
</dbReference>
<feature type="compositionally biased region" description="Polar residues" evidence="1">
    <location>
        <begin position="368"/>
        <end position="385"/>
    </location>
</feature>
<feature type="compositionally biased region" description="Low complexity" evidence="1">
    <location>
        <begin position="320"/>
        <end position="336"/>
    </location>
</feature>
<sequence>MASAPIGLNDAILQHAQQVLWSQTPDEQKHAFWLQAASSHAVGANAHDVPRSMSLCLPNNGETPNLDFGSMDRTRSAPSSVPMGRSTSGHFPGTFPNANSLSRRSISAIPAWSTASEDNLNSGYTFAPVSSSAPGRTALRAIDESSVIKSDVVEYTPEQFVGAYMKPSASPSLIIPSNVQRDRLQANQLTPEWSQSYDGSISPGTPSTVPLMTPTLSSSHMSRDSSINTQFLSDLSMMRTASNVSDFFSPFISDEDGAISLSSMSTKTISACDDSPNFFNFTGSGEDFLSNVHVSASASALTSPSSTSNLVDLAEDMQRSPSSSSSNSSYASAHSTSSRHLRRDREIKLQASKVKIAPKAVEPKRESSPTPSSTQMVRLQSQDGSSKMHGVIAKVPYTRPQHPKIRCPQCDDHPSGFRGTHELERHIARNHTKVRKAFICVDASPEKKFLSTCKHCRNKKAYGAYYNAAAHLRRAHFHPRKRGRKGKNDEKRGGSGGGDDPPMDYLRQHWIMEIEVVNSYPKTDNDDVNDANDASDKADDSLEYDVNSYPNQPAADNVLLDFNQQFFDASFMTNHDMGAFELQSGGLTDPNAFQFDADTMIS</sequence>
<feature type="compositionally biased region" description="Basic residues" evidence="1">
    <location>
        <begin position="473"/>
        <end position="485"/>
    </location>
</feature>
<protein>
    <recommendedName>
        <fullName evidence="2">DUF7896 domain-containing protein</fullName>
    </recommendedName>
</protein>
<name>A0A9P4R976_9PLEO</name>
<proteinExistence type="predicted"/>
<feature type="region of interest" description="Disordered" evidence="1">
    <location>
        <begin position="521"/>
        <end position="541"/>
    </location>
</feature>
<dbReference type="OrthoDB" id="5377599at2759"/>
<comment type="caution">
    <text evidence="3">The sequence shown here is derived from an EMBL/GenBank/DDBJ whole genome shotgun (WGS) entry which is preliminary data.</text>
</comment>
<evidence type="ECO:0000259" key="2">
    <source>
        <dbReference type="Pfam" id="PF25438"/>
    </source>
</evidence>
<dbReference type="Proteomes" id="UP000799444">
    <property type="component" value="Unassembled WGS sequence"/>
</dbReference>
<dbReference type="Pfam" id="PF25438">
    <property type="entry name" value="DUF7896"/>
    <property type="match status" value="1"/>
</dbReference>
<feature type="region of interest" description="Disordered" evidence="1">
    <location>
        <begin position="473"/>
        <end position="504"/>
    </location>
</feature>
<organism evidence="3 4">
    <name type="scientific">Polyplosphaeria fusca</name>
    <dbReference type="NCBI Taxonomy" id="682080"/>
    <lineage>
        <taxon>Eukaryota</taxon>
        <taxon>Fungi</taxon>
        <taxon>Dikarya</taxon>
        <taxon>Ascomycota</taxon>
        <taxon>Pezizomycotina</taxon>
        <taxon>Dothideomycetes</taxon>
        <taxon>Pleosporomycetidae</taxon>
        <taxon>Pleosporales</taxon>
        <taxon>Tetraplosphaeriaceae</taxon>
        <taxon>Polyplosphaeria</taxon>
    </lineage>
</organism>
<dbReference type="AlphaFoldDB" id="A0A9P4R976"/>
<accession>A0A9P4R976</accession>
<evidence type="ECO:0000313" key="4">
    <source>
        <dbReference type="Proteomes" id="UP000799444"/>
    </source>
</evidence>
<feature type="region of interest" description="Disordered" evidence="1">
    <location>
        <begin position="315"/>
        <end position="387"/>
    </location>
</feature>
<reference evidence="3" key="1">
    <citation type="journal article" date="2020" name="Stud. Mycol.">
        <title>101 Dothideomycetes genomes: a test case for predicting lifestyles and emergence of pathogens.</title>
        <authorList>
            <person name="Haridas S."/>
            <person name="Albert R."/>
            <person name="Binder M."/>
            <person name="Bloem J."/>
            <person name="Labutti K."/>
            <person name="Salamov A."/>
            <person name="Andreopoulos B."/>
            <person name="Baker S."/>
            <person name="Barry K."/>
            <person name="Bills G."/>
            <person name="Bluhm B."/>
            <person name="Cannon C."/>
            <person name="Castanera R."/>
            <person name="Culley D."/>
            <person name="Daum C."/>
            <person name="Ezra D."/>
            <person name="Gonzalez J."/>
            <person name="Henrissat B."/>
            <person name="Kuo A."/>
            <person name="Liang C."/>
            <person name="Lipzen A."/>
            <person name="Lutzoni F."/>
            <person name="Magnuson J."/>
            <person name="Mondo S."/>
            <person name="Nolan M."/>
            <person name="Ohm R."/>
            <person name="Pangilinan J."/>
            <person name="Park H.-J."/>
            <person name="Ramirez L."/>
            <person name="Alfaro M."/>
            <person name="Sun H."/>
            <person name="Tritt A."/>
            <person name="Yoshinaga Y."/>
            <person name="Zwiers L.-H."/>
            <person name="Turgeon B."/>
            <person name="Goodwin S."/>
            <person name="Spatafora J."/>
            <person name="Crous P."/>
            <person name="Grigoriev I."/>
        </authorList>
    </citation>
    <scope>NUCLEOTIDE SEQUENCE</scope>
    <source>
        <strain evidence="3">CBS 125425</strain>
    </source>
</reference>
<gene>
    <name evidence="3" type="ORF">EJ04DRAFT_573204</name>
</gene>
<dbReference type="EMBL" id="ML996105">
    <property type="protein sequence ID" value="KAF2739211.1"/>
    <property type="molecule type" value="Genomic_DNA"/>
</dbReference>
<dbReference type="InterPro" id="IPR057218">
    <property type="entry name" value="DUF7896"/>
</dbReference>
<dbReference type="PANTHER" id="PTHR42031">
    <property type="entry name" value="KEY LIME PATHOGENICITY PROTEIN"/>
    <property type="match status" value="1"/>
</dbReference>
<feature type="region of interest" description="Disordered" evidence="1">
    <location>
        <begin position="65"/>
        <end position="97"/>
    </location>
</feature>